<keyword evidence="1" id="KW-0812">Transmembrane</keyword>
<gene>
    <name evidence="2" type="ORF">KZC48_05780</name>
</gene>
<protein>
    <submittedName>
        <fullName evidence="2">Uncharacterized protein</fullName>
    </submittedName>
</protein>
<evidence type="ECO:0000256" key="1">
    <source>
        <dbReference type="SAM" id="Phobius"/>
    </source>
</evidence>
<keyword evidence="3" id="KW-1185">Reference proteome</keyword>
<proteinExistence type="predicted"/>
<name>A0ABT8FRG4_9MICO</name>
<comment type="caution">
    <text evidence="2">The sequence shown here is derived from an EMBL/GenBank/DDBJ whole genome shotgun (WGS) entry which is preliminary data.</text>
</comment>
<reference evidence="2" key="1">
    <citation type="submission" date="2021-06" db="EMBL/GenBank/DDBJ databases">
        <title>Genome-based taxonomic framework of Microbacterium strains isolated from marine environment, the description of four new species and reclassification of four preexisting species.</title>
        <authorList>
            <person name="Lee S.D."/>
            <person name="Kim S.-M."/>
            <person name="Byeon Y.-S."/>
            <person name="Yang H.L."/>
            <person name="Kim I.S."/>
        </authorList>
    </citation>
    <scope>NUCLEOTIDE SEQUENCE</scope>
    <source>
        <strain evidence="2">KACC 20510</strain>
    </source>
</reference>
<organism evidence="2 3">
    <name type="scientific">Microbacterium aurantiacum</name>
    <dbReference type="NCBI Taxonomy" id="162393"/>
    <lineage>
        <taxon>Bacteria</taxon>
        <taxon>Bacillati</taxon>
        <taxon>Actinomycetota</taxon>
        <taxon>Actinomycetes</taxon>
        <taxon>Micrococcales</taxon>
        <taxon>Microbacteriaceae</taxon>
        <taxon>Microbacterium</taxon>
    </lineage>
</organism>
<dbReference type="RefSeq" id="WP_301133027.1">
    <property type="nucleotide sequence ID" value="NZ_BAAAUQ010000019.1"/>
</dbReference>
<dbReference type="EMBL" id="JAHWXI010000004">
    <property type="protein sequence ID" value="MDN4463907.1"/>
    <property type="molecule type" value="Genomic_DNA"/>
</dbReference>
<dbReference type="Proteomes" id="UP001172731">
    <property type="component" value="Unassembled WGS sequence"/>
</dbReference>
<feature type="transmembrane region" description="Helical" evidence="1">
    <location>
        <begin position="6"/>
        <end position="27"/>
    </location>
</feature>
<keyword evidence="1" id="KW-1133">Transmembrane helix</keyword>
<sequence length="200" mass="23037">MTPGDVIGWILAVVLGVPAALFGLFAWREAKRASALSTRQLRLAETADTREEQRDARVRREARAEFAHRLRELEQLTTSIGREPTPEQYEQVFSEHIAMHGRALALNEPGAVQLVEYAAMVHSGFTRRLRNTMRQESPRDRATGWTKGRWEKYGELERSWIDDPDAATQRILDQGYALIAAMEAGSVRNEKQWHDRWPWR</sequence>
<evidence type="ECO:0000313" key="3">
    <source>
        <dbReference type="Proteomes" id="UP001172731"/>
    </source>
</evidence>
<keyword evidence="1" id="KW-0472">Membrane</keyword>
<evidence type="ECO:0000313" key="2">
    <source>
        <dbReference type="EMBL" id="MDN4463907.1"/>
    </source>
</evidence>
<accession>A0ABT8FRG4</accession>